<dbReference type="RefSeq" id="WP_177320298.1">
    <property type="nucleotide sequence ID" value="NZ_FOYL01000002.1"/>
</dbReference>
<keyword evidence="2" id="KW-1185">Reference proteome</keyword>
<dbReference type="EMBL" id="FOYL01000002">
    <property type="protein sequence ID" value="SFR02026.1"/>
    <property type="molecule type" value="Genomic_DNA"/>
</dbReference>
<reference evidence="2" key="1">
    <citation type="submission" date="2016-10" db="EMBL/GenBank/DDBJ databases">
        <authorList>
            <person name="Varghese N."/>
            <person name="Submissions S."/>
        </authorList>
    </citation>
    <scope>NUCLEOTIDE SEQUENCE [LARGE SCALE GENOMIC DNA]</scope>
    <source>
        <strain evidence="2">DSM 44232</strain>
    </source>
</reference>
<gene>
    <name evidence="1" type="ORF">SAMN04488564_10235</name>
</gene>
<dbReference type="AlphaFoldDB" id="A0A1I6D9A1"/>
<accession>A0A1I6D9A1</accession>
<organism evidence="1 2">
    <name type="scientific">Lentzea waywayandensis</name>
    <dbReference type="NCBI Taxonomy" id="84724"/>
    <lineage>
        <taxon>Bacteria</taxon>
        <taxon>Bacillati</taxon>
        <taxon>Actinomycetota</taxon>
        <taxon>Actinomycetes</taxon>
        <taxon>Pseudonocardiales</taxon>
        <taxon>Pseudonocardiaceae</taxon>
        <taxon>Lentzea</taxon>
    </lineage>
</organism>
<evidence type="ECO:0000313" key="1">
    <source>
        <dbReference type="EMBL" id="SFR02026.1"/>
    </source>
</evidence>
<proteinExistence type="predicted"/>
<dbReference type="STRING" id="84724.SAMN04488564_10235"/>
<protein>
    <submittedName>
        <fullName evidence="1">Uncharacterized protein</fullName>
    </submittedName>
</protein>
<dbReference type="Proteomes" id="UP000198583">
    <property type="component" value="Unassembled WGS sequence"/>
</dbReference>
<name>A0A1I6D9A1_9PSEU</name>
<sequence length="50" mass="5637">MSADAEVPLRQRIQVRHVQGDEYAIRLPRRAVMSVPGVRSVVVRPRVEGV</sequence>
<evidence type="ECO:0000313" key="2">
    <source>
        <dbReference type="Proteomes" id="UP000198583"/>
    </source>
</evidence>